<feature type="transmembrane region" description="Helical" evidence="1">
    <location>
        <begin position="193"/>
        <end position="212"/>
    </location>
</feature>
<evidence type="ECO:0000256" key="1">
    <source>
        <dbReference type="SAM" id="Phobius"/>
    </source>
</evidence>
<dbReference type="NCBIfam" id="TIGR00792">
    <property type="entry name" value="gph"/>
    <property type="match status" value="1"/>
</dbReference>
<dbReference type="Gene3D" id="1.20.1250.20">
    <property type="entry name" value="MFS general substrate transporter like domains"/>
    <property type="match status" value="2"/>
</dbReference>
<dbReference type="InterPro" id="IPR036259">
    <property type="entry name" value="MFS_trans_sf"/>
</dbReference>
<keyword evidence="5" id="KW-1185">Reference proteome</keyword>
<reference evidence="2 4" key="1">
    <citation type="submission" date="2013-02" db="EMBL/GenBank/DDBJ databases">
        <title>The Genome Sequence of Enterococcus gilvus ATCC BAA-350.</title>
        <authorList>
            <consortium name="The Broad Institute Genome Sequencing Platform"/>
            <consortium name="The Broad Institute Genome Sequencing Center for Infectious Disease"/>
            <person name="Earl A.M."/>
            <person name="Gilmore M.S."/>
            <person name="Lebreton F."/>
            <person name="Walker B."/>
            <person name="Young S.K."/>
            <person name="Zeng Q."/>
            <person name="Gargeya S."/>
            <person name="Fitzgerald M."/>
            <person name="Haas B."/>
            <person name="Abouelleil A."/>
            <person name="Alvarado L."/>
            <person name="Arachchi H.M."/>
            <person name="Berlin A.M."/>
            <person name="Chapman S.B."/>
            <person name="Dewar J."/>
            <person name="Goldberg J."/>
            <person name="Griggs A."/>
            <person name="Gujja S."/>
            <person name="Hansen M."/>
            <person name="Howarth C."/>
            <person name="Imamovic A."/>
            <person name="Larimer J."/>
            <person name="McCowan C."/>
            <person name="Murphy C."/>
            <person name="Neiman D."/>
            <person name="Pearson M."/>
            <person name="Priest M."/>
            <person name="Roberts A."/>
            <person name="Saif S."/>
            <person name="Shea T."/>
            <person name="Sisk P."/>
            <person name="Sykes S."/>
            <person name="Wortman J."/>
            <person name="Nusbaum C."/>
            <person name="Birren B."/>
        </authorList>
    </citation>
    <scope>NUCLEOTIDE SEQUENCE [LARGE SCALE GENOMIC DNA]</scope>
    <source>
        <strain evidence="2 4">ATCC BAA-350</strain>
    </source>
</reference>
<dbReference type="PANTHER" id="PTHR11328:SF24">
    <property type="entry name" value="MAJOR FACILITATOR SUPERFAMILY (MFS) PROFILE DOMAIN-CONTAINING PROTEIN"/>
    <property type="match status" value="1"/>
</dbReference>
<reference evidence="3 5" key="2">
    <citation type="submission" date="2013-03" db="EMBL/GenBank/DDBJ databases">
        <title>The Genome Sequence of Enterococcus gilvus ATCC BAA-350 (PacBio/Illumina hybrid assembly).</title>
        <authorList>
            <consortium name="The Broad Institute Genomics Platform"/>
            <consortium name="The Broad Institute Genome Sequencing Center for Infectious Disease"/>
            <person name="Earl A."/>
            <person name="Russ C."/>
            <person name="Gilmore M."/>
            <person name="Surin D."/>
            <person name="Walker B."/>
            <person name="Young S."/>
            <person name="Zeng Q."/>
            <person name="Gargeya S."/>
            <person name="Fitzgerald M."/>
            <person name="Haas B."/>
            <person name="Abouelleil A."/>
            <person name="Allen A.W."/>
            <person name="Alvarado L."/>
            <person name="Arachchi H.M."/>
            <person name="Berlin A.M."/>
            <person name="Chapman S.B."/>
            <person name="Gainer-Dewar J."/>
            <person name="Goldberg J."/>
            <person name="Griggs A."/>
            <person name="Gujja S."/>
            <person name="Hansen M."/>
            <person name="Howarth C."/>
            <person name="Imamovic A."/>
            <person name="Ireland A."/>
            <person name="Larimer J."/>
            <person name="McCowan C."/>
            <person name="Murphy C."/>
            <person name="Pearson M."/>
            <person name="Poon T.W."/>
            <person name="Priest M."/>
            <person name="Roberts A."/>
            <person name="Saif S."/>
            <person name="Shea T."/>
            <person name="Sisk P."/>
            <person name="Sykes S."/>
            <person name="Wortman J."/>
            <person name="Nusbaum C."/>
            <person name="Birren B."/>
        </authorList>
    </citation>
    <scope>NUCLEOTIDE SEQUENCE [LARGE SCALE GENOMIC DNA]</scope>
    <source>
        <strain evidence="3 5">ATCC BAA-350</strain>
    </source>
</reference>
<feature type="transmembrane region" description="Helical" evidence="1">
    <location>
        <begin position="126"/>
        <end position="148"/>
    </location>
</feature>
<comment type="caution">
    <text evidence="2">The sequence shown here is derived from an EMBL/GenBank/DDBJ whole genome shotgun (WGS) entry which is preliminary data.</text>
</comment>
<dbReference type="HOGENOM" id="CLU_027408_0_1_9"/>
<feature type="transmembrane region" description="Helical" evidence="1">
    <location>
        <begin position="91"/>
        <end position="114"/>
    </location>
</feature>
<dbReference type="PATRIC" id="fig|1158614.3.peg.2620"/>
<dbReference type="eggNOG" id="COG2211">
    <property type="taxonomic scope" value="Bacteria"/>
</dbReference>
<dbReference type="OrthoDB" id="9764596at2"/>
<organism evidence="2 4">
    <name type="scientific">Enterococcus gilvus ATCC BAA-350</name>
    <dbReference type="NCBI Taxonomy" id="1158614"/>
    <lineage>
        <taxon>Bacteria</taxon>
        <taxon>Bacillati</taxon>
        <taxon>Bacillota</taxon>
        <taxon>Bacilli</taxon>
        <taxon>Lactobacillales</taxon>
        <taxon>Enterococcaceae</taxon>
        <taxon>Enterococcus</taxon>
    </lineage>
</organism>
<dbReference type="EMBL" id="ASWH01000001">
    <property type="protein sequence ID" value="EOW82037.1"/>
    <property type="molecule type" value="Genomic_DNA"/>
</dbReference>
<dbReference type="AlphaFoldDB" id="R2VCK9"/>
<dbReference type="Pfam" id="PF13347">
    <property type="entry name" value="MFS_2"/>
    <property type="match status" value="1"/>
</dbReference>
<dbReference type="InterPro" id="IPR039672">
    <property type="entry name" value="MFS_2"/>
</dbReference>
<feature type="transmembrane region" description="Helical" evidence="1">
    <location>
        <begin position="160"/>
        <end position="181"/>
    </location>
</feature>
<dbReference type="RefSeq" id="WP_010781001.1">
    <property type="nucleotide sequence ID" value="NZ_ASWH01000001.1"/>
</dbReference>
<protein>
    <submittedName>
        <fullName evidence="2">Sugar (Glycoside-Pentoside-Hexuronide) transporter</fullName>
    </submittedName>
</protein>
<feature type="transmembrane region" description="Helical" evidence="1">
    <location>
        <begin position="313"/>
        <end position="331"/>
    </location>
</feature>
<dbReference type="EMBL" id="AJDQ01000008">
    <property type="protein sequence ID" value="EOI55420.1"/>
    <property type="molecule type" value="Genomic_DNA"/>
</dbReference>
<dbReference type="GO" id="GO:0006814">
    <property type="term" value="P:sodium ion transport"/>
    <property type="evidence" value="ECO:0007669"/>
    <property type="project" value="InterPro"/>
</dbReference>
<feature type="transmembrane region" description="Helical" evidence="1">
    <location>
        <begin position="239"/>
        <end position="262"/>
    </location>
</feature>
<feature type="transmembrane region" description="Helical" evidence="1">
    <location>
        <begin position="386"/>
        <end position="408"/>
    </location>
</feature>
<dbReference type="GO" id="GO:0008643">
    <property type="term" value="P:carbohydrate transport"/>
    <property type="evidence" value="ECO:0007669"/>
    <property type="project" value="InterPro"/>
</dbReference>
<keyword evidence="1" id="KW-1133">Transmembrane helix</keyword>
<evidence type="ECO:0000313" key="3">
    <source>
        <dbReference type="EMBL" id="EOW82037.1"/>
    </source>
</evidence>
<evidence type="ECO:0000313" key="2">
    <source>
        <dbReference type="EMBL" id="EOI55420.1"/>
    </source>
</evidence>
<feature type="transmembrane region" description="Helical" evidence="1">
    <location>
        <begin position="337"/>
        <end position="365"/>
    </location>
</feature>
<feature type="transmembrane region" description="Helical" evidence="1">
    <location>
        <begin position="282"/>
        <end position="301"/>
    </location>
</feature>
<proteinExistence type="predicted"/>
<evidence type="ECO:0000313" key="4">
    <source>
        <dbReference type="Proteomes" id="UP000013750"/>
    </source>
</evidence>
<dbReference type="SUPFAM" id="SSF103473">
    <property type="entry name" value="MFS general substrate transporter"/>
    <property type="match status" value="1"/>
</dbReference>
<feature type="transmembrane region" description="Helical" evidence="1">
    <location>
        <begin position="428"/>
        <end position="448"/>
    </location>
</feature>
<dbReference type="PANTHER" id="PTHR11328">
    <property type="entry name" value="MAJOR FACILITATOR SUPERFAMILY DOMAIN-CONTAINING PROTEIN"/>
    <property type="match status" value="1"/>
</dbReference>
<dbReference type="GO" id="GO:0005886">
    <property type="term" value="C:plasma membrane"/>
    <property type="evidence" value="ECO:0007669"/>
    <property type="project" value="TreeGrafter"/>
</dbReference>
<name>R2VCK9_9ENTE</name>
<keyword evidence="1" id="KW-0812">Transmembrane</keyword>
<dbReference type="Proteomes" id="UP000013750">
    <property type="component" value="Unassembled WGS sequence"/>
</dbReference>
<dbReference type="GO" id="GO:0015293">
    <property type="term" value="F:symporter activity"/>
    <property type="evidence" value="ECO:0007669"/>
    <property type="project" value="InterPro"/>
</dbReference>
<dbReference type="CDD" id="cd17332">
    <property type="entry name" value="MFS_MelB_like"/>
    <property type="match status" value="1"/>
</dbReference>
<gene>
    <name evidence="3" type="ORF">I592_01338</name>
    <name evidence="2" type="ORF">UKC_02628</name>
</gene>
<dbReference type="InterPro" id="IPR001927">
    <property type="entry name" value="Na/Gal_symport"/>
</dbReference>
<accession>R2VCK9</accession>
<dbReference type="Proteomes" id="UP000014160">
    <property type="component" value="Unassembled WGS sequence"/>
</dbReference>
<keyword evidence="1" id="KW-0472">Membrane</keyword>
<evidence type="ECO:0000313" key="5">
    <source>
        <dbReference type="Proteomes" id="UP000014160"/>
    </source>
</evidence>
<sequence>MAKTVIVDDAPKFGMKDKIGYALGDFGCNLSFVMVSTYFMVFYVTVMGISPVHFGFIALASRVWDGLNDIFVGSMVDRLRPKPGKSKFKTWMFYGSILLIFATIIMFTPIEALSYGGRLAMCMGSYALWTLVYTAVNVPYGSMASVITTDGVERAELSKYRALGSLLGNVPAGVVLPLVLYNAQSGDPIFSRFIPTAIVMGLMGTVCIQACAKMCTERIVRVEEPTDTNQSRGNFFKTFFSAMSSRPMIGLIIATCALLMLLQSNNATNQYVFMLHYQRTDLLSLTMMLSYIPQILMMIFLTPLVKKIGKKNLITYPFIGVVAVAAFMMITPMDNPYVWIACQFFIGLLQGAFVMLMWALISDIIDYMEARTGRREEGTVYSSVTLFRKFASGFGQVVIGTGLSAVGYNETVNVAQQAAGVGSGVKTFAALLLLIGGAIIFCSMKFIYNLDDEKMKEVEAKLNHEPEVETEAAMIMESIAESNQSNEIMKEPNA</sequence>